<dbReference type="EMBL" id="KN846960">
    <property type="protein sequence ID" value="KIW64910.1"/>
    <property type="molecule type" value="Genomic_DNA"/>
</dbReference>
<feature type="compositionally biased region" description="Polar residues" evidence="1">
    <location>
        <begin position="16"/>
        <end position="28"/>
    </location>
</feature>
<dbReference type="HOGENOM" id="CLU_341606_0_0_1"/>
<dbReference type="STRING" id="5601.A0A0D2FDH4"/>
<accession>A0A0D2FDH4</accession>
<evidence type="ECO:0000313" key="4">
    <source>
        <dbReference type="Proteomes" id="UP000054266"/>
    </source>
</evidence>
<reference evidence="3 4" key="1">
    <citation type="submission" date="2015-01" db="EMBL/GenBank/DDBJ databases">
        <title>The Genome Sequence of Capronia semiimmersa CBS27337.</title>
        <authorList>
            <consortium name="The Broad Institute Genomics Platform"/>
            <person name="Cuomo C."/>
            <person name="de Hoog S."/>
            <person name="Gorbushina A."/>
            <person name="Stielow B."/>
            <person name="Teixiera M."/>
            <person name="Abouelleil A."/>
            <person name="Chapman S.B."/>
            <person name="Priest M."/>
            <person name="Young S.K."/>
            <person name="Wortman J."/>
            <person name="Nusbaum C."/>
            <person name="Birren B."/>
        </authorList>
    </citation>
    <scope>NUCLEOTIDE SEQUENCE [LARGE SCALE GENOMIC DNA]</scope>
    <source>
        <strain evidence="3 4">CBS 27337</strain>
    </source>
</reference>
<dbReference type="Proteomes" id="UP000054266">
    <property type="component" value="Unassembled WGS sequence"/>
</dbReference>
<dbReference type="InterPro" id="IPR010730">
    <property type="entry name" value="HET"/>
</dbReference>
<protein>
    <recommendedName>
        <fullName evidence="2">Heterokaryon incompatibility domain-containing protein</fullName>
    </recommendedName>
</protein>
<dbReference type="InterPro" id="IPR052895">
    <property type="entry name" value="HetReg/Transcr_Mod"/>
</dbReference>
<dbReference type="PANTHER" id="PTHR24148">
    <property type="entry name" value="ANKYRIN REPEAT DOMAIN-CONTAINING PROTEIN 39 HOMOLOG-RELATED"/>
    <property type="match status" value="1"/>
</dbReference>
<dbReference type="AlphaFoldDB" id="A0A0D2FDH4"/>
<feature type="domain" description="Heterokaryon incompatibility" evidence="2">
    <location>
        <begin position="216"/>
        <end position="369"/>
    </location>
</feature>
<organism evidence="3 4">
    <name type="scientific">Phialophora macrospora</name>
    <dbReference type="NCBI Taxonomy" id="1851006"/>
    <lineage>
        <taxon>Eukaryota</taxon>
        <taxon>Fungi</taxon>
        <taxon>Dikarya</taxon>
        <taxon>Ascomycota</taxon>
        <taxon>Pezizomycotina</taxon>
        <taxon>Eurotiomycetes</taxon>
        <taxon>Chaetothyriomycetidae</taxon>
        <taxon>Chaetothyriales</taxon>
        <taxon>Herpotrichiellaceae</taxon>
        <taxon>Phialophora</taxon>
    </lineage>
</organism>
<feature type="region of interest" description="Disordered" evidence="1">
    <location>
        <begin position="108"/>
        <end position="131"/>
    </location>
</feature>
<feature type="compositionally biased region" description="Low complexity" evidence="1">
    <location>
        <begin position="38"/>
        <end position="61"/>
    </location>
</feature>
<proteinExistence type="predicted"/>
<dbReference type="Pfam" id="PF06985">
    <property type="entry name" value="HET"/>
    <property type="match status" value="1"/>
</dbReference>
<dbReference type="PANTHER" id="PTHR24148:SF64">
    <property type="entry name" value="HETEROKARYON INCOMPATIBILITY DOMAIN-CONTAINING PROTEIN"/>
    <property type="match status" value="1"/>
</dbReference>
<keyword evidence="4" id="KW-1185">Reference proteome</keyword>
<feature type="compositionally biased region" description="Pro residues" evidence="1">
    <location>
        <begin position="120"/>
        <end position="130"/>
    </location>
</feature>
<evidence type="ECO:0000259" key="2">
    <source>
        <dbReference type="Pfam" id="PF06985"/>
    </source>
</evidence>
<sequence>MSSIFSHLLQSVQNQLAASGAPAQNQQWPGGPFPPAPGHGSPQYSQPAPFNNFPAAPQGPAYGPSPGQPGIWPYQNANPYSAGQYLQPMLQPGVAASSPGLQYPLRPVSAPPGEGVWPTPNAPQPQPTGRPPGVLRDFDFMTDALRKGFQKLEICVRPPAYGHVAEVEPRYHSFRLTPLPPTGDSFRLIEFKPVPTPQSPISCRMHTVNLQNHPEYIALSYPVSVSKVSGRFRRLERIACNDGYIELYGGMLDILHSVLDRYDPVYLWIDCCCISPHDPVEKAEQIAMMKHIYRKAKETVIWLEEPSDNAQWVGQAFETLKIGYTHFNNIETRQAFMSKWASTFAVVNTLALNRLLQKVYFSRSWMLQEAALSSHAVIYCCTYRIKWADFCEQLACLMRIGYIEMIMLGHATSQTVSDIFLWVGRHKAFITLWRELEKQRRRRIAPTEPLPLKLKQLMRLTRGMNASDLRDRVYALLGLCSDGHEIKVDTRPQYTVAMLYHQLALYFTKPRSSRCDCDGCACPDNELSFLGDAGVRRWSHSFFRDFEERYRVVLDSLPSWVPVWEFRAPRTMWTEAHSAGYKAGGTTKPSVWHDPDVALPPHLFAAGVLASRIQYITSHCPTLTDNSELVELNHASKIVKSVRILGGWHQEAFNLVQQHIPPHPSRTEDFCRTLCGNVSHMEADLLPSEAPRVPISNPRELARYFNDFMALYQFVESHKYHLDVFTVMQSAALNNHGEGASKWLELTNFTMPYITFFLSDDGKMGLGPSLAQVGDQIAVFNGSPMPAVLRSADHAAGQQYQVVGPTYVHGLMDGEAFDLFPEKETLICLV</sequence>
<gene>
    <name evidence="3" type="ORF">PV04_07214</name>
</gene>
<dbReference type="Pfam" id="PF26639">
    <property type="entry name" value="Het-6_barrel"/>
    <property type="match status" value="1"/>
</dbReference>
<name>A0A0D2FDH4_9EURO</name>
<evidence type="ECO:0000313" key="3">
    <source>
        <dbReference type="EMBL" id="KIW64910.1"/>
    </source>
</evidence>
<feature type="region of interest" description="Disordered" evidence="1">
    <location>
        <begin position="16"/>
        <end position="74"/>
    </location>
</feature>
<evidence type="ECO:0000256" key="1">
    <source>
        <dbReference type="SAM" id="MobiDB-lite"/>
    </source>
</evidence>